<name>A0A0A9H318_ARUDO</name>
<evidence type="ECO:0000313" key="1">
    <source>
        <dbReference type="EMBL" id="JAE31142.1"/>
    </source>
</evidence>
<dbReference type="EMBL" id="GBRH01166754">
    <property type="protein sequence ID" value="JAE31142.1"/>
    <property type="molecule type" value="Transcribed_RNA"/>
</dbReference>
<sequence length="19" mass="2237">MCPCTSARATRRRDGSRRR</sequence>
<reference evidence="1" key="1">
    <citation type="submission" date="2014-09" db="EMBL/GenBank/DDBJ databases">
        <authorList>
            <person name="Magalhaes I.L.F."/>
            <person name="Oliveira U."/>
            <person name="Santos F.R."/>
            <person name="Vidigal T.H.D.A."/>
            <person name="Brescovit A.D."/>
            <person name="Santos A.J."/>
        </authorList>
    </citation>
    <scope>NUCLEOTIDE SEQUENCE</scope>
    <source>
        <tissue evidence="1">Shoot tissue taken approximately 20 cm above the soil surface</tissue>
    </source>
</reference>
<reference evidence="1" key="2">
    <citation type="journal article" date="2015" name="Data Brief">
        <title>Shoot transcriptome of the giant reed, Arundo donax.</title>
        <authorList>
            <person name="Barrero R.A."/>
            <person name="Guerrero F.D."/>
            <person name="Moolhuijzen P."/>
            <person name="Goolsby J.A."/>
            <person name="Tidwell J."/>
            <person name="Bellgard S.E."/>
            <person name="Bellgard M.I."/>
        </authorList>
    </citation>
    <scope>NUCLEOTIDE SEQUENCE</scope>
    <source>
        <tissue evidence="1">Shoot tissue taken approximately 20 cm above the soil surface</tissue>
    </source>
</reference>
<organism evidence="1">
    <name type="scientific">Arundo donax</name>
    <name type="common">Giant reed</name>
    <name type="synonym">Donax arundinaceus</name>
    <dbReference type="NCBI Taxonomy" id="35708"/>
    <lineage>
        <taxon>Eukaryota</taxon>
        <taxon>Viridiplantae</taxon>
        <taxon>Streptophyta</taxon>
        <taxon>Embryophyta</taxon>
        <taxon>Tracheophyta</taxon>
        <taxon>Spermatophyta</taxon>
        <taxon>Magnoliopsida</taxon>
        <taxon>Liliopsida</taxon>
        <taxon>Poales</taxon>
        <taxon>Poaceae</taxon>
        <taxon>PACMAD clade</taxon>
        <taxon>Arundinoideae</taxon>
        <taxon>Arundineae</taxon>
        <taxon>Arundo</taxon>
    </lineage>
</organism>
<proteinExistence type="predicted"/>
<accession>A0A0A9H318</accession>
<dbReference type="AlphaFoldDB" id="A0A0A9H318"/>
<protein>
    <submittedName>
        <fullName evidence="1">Uncharacterized protein</fullName>
    </submittedName>
</protein>